<evidence type="ECO:0000256" key="2">
    <source>
        <dbReference type="ARBA" id="ARBA00023026"/>
    </source>
</evidence>
<dbReference type="FunFam" id="1.10.630.10:FF:000076">
    <property type="entry name" value="Cytochrome P450 monooxygenase"/>
    <property type="match status" value="1"/>
</dbReference>
<proteinExistence type="predicted"/>
<dbReference type="PRINTS" id="PR00385">
    <property type="entry name" value="P450"/>
</dbReference>
<dbReference type="GO" id="GO:0020037">
    <property type="term" value="F:heme binding"/>
    <property type="evidence" value="ECO:0007669"/>
    <property type="project" value="InterPro"/>
</dbReference>
<accession>A0A8H7T3A5</accession>
<dbReference type="AlphaFoldDB" id="A0A8H7T3A5"/>
<evidence type="ECO:0000256" key="3">
    <source>
        <dbReference type="ARBA" id="ARBA00067672"/>
    </source>
</evidence>
<dbReference type="CDD" id="cd11060">
    <property type="entry name" value="CYP57A1-like"/>
    <property type="match status" value="1"/>
</dbReference>
<keyword evidence="6" id="KW-0479">Metal-binding</keyword>
<evidence type="ECO:0000256" key="4">
    <source>
        <dbReference type="ARBA" id="ARBA00068222"/>
    </source>
</evidence>
<keyword evidence="2" id="KW-0843">Virulence</keyword>
<comment type="cofactor">
    <cofactor evidence="6">
        <name>heme</name>
        <dbReference type="ChEBI" id="CHEBI:30413"/>
    </cofactor>
</comment>
<feature type="binding site" description="axial binding residue" evidence="6">
    <location>
        <position position="449"/>
    </location>
    <ligand>
        <name>heme</name>
        <dbReference type="ChEBI" id="CHEBI:30413"/>
    </ligand>
    <ligandPart>
        <name>Fe</name>
        <dbReference type="ChEBI" id="CHEBI:18248"/>
    </ligandPart>
</feature>
<dbReference type="PANTHER" id="PTHR24305:SF168">
    <property type="entry name" value="P450, PUTATIVE (EUROFUNG)-RELATED"/>
    <property type="match status" value="1"/>
</dbReference>
<reference evidence="7" key="1">
    <citation type="submission" date="2021-02" db="EMBL/GenBank/DDBJ databases">
        <title>Genome sequence Cadophora malorum strain M34.</title>
        <authorList>
            <person name="Stefanovic E."/>
            <person name="Vu D."/>
            <person name="Scully C."/>
            <person name="Dijksterhuis J."/>
            <person name="Roader J."/>
            <person name="Houbraken J."/>
        </authorList>
    </citation>
    <scope>NUCLEOTIDE SEQUENCE</scope>
    <source>
        <strain evidence="7">M34</strain>
    </source>
</reference>
<dbReference type="InterPro" id="IPR002401">
    <property type="entry name" value="Cyt_P450_E_grp-I"/>
</dbReference>
<dbReference type="InterPro" id="IPR001128">
    <property type="entry name" value="Cyt_P450"/>
</dbReference>
<dbReference type="OrthoDB" id="1470350at2759"/>
<dbReference type="Proteomes" id="UP000664132">
    <property type="component" value="Unassembled WGS sequence"/>
</dbReference>
<keyword evidence="6" id="KW-0408">Iron</keyword>
<keyword evidence="6" id="KW-0349">Heme</keyword>
<protein>
    <recommendedName>
        <fullName evidence="4">Cytochrome P450 monooxygenase ABA1</fullName>
    </recommendedName>
    <alternativeName>
        <fullName evidence="5">Abscisic acid biosynthesis protein 1</fullName>
    </alternativeName>
    <alternativeName>
        <fullName evidence="3">Cytochrome P450 monooxygenase aba1</fullName>
    </alternativeName>
</protein>
<dbReference type="InterPro" id="IPR036396">
    <property type="entry name" value="Cyt_P450_sf"/>
</dbReference>
<dbReference type="GO" id="GO:0016705">
    <property type="term" value="F:oxidoreductase activity, acting on paired donors, with incorporation or reduction of molecular oxygen"/>
    <property type="evidence" value="ECO:0007669"/>
    <property type="project" value="InterPro"/>
</dbReference>
<dbReference type="GO" id="GO:0004497">
    <property type="term" value="F:monooxygenase activity"/>
    <property type="evidence" value="ECO:0007669"/>
    <property type="project" value="InterPro"/>
</dbReference>
<evidence type="ECO:0000313" key="8">
    <source>
        <dbReference type="Proteomes" id="UP000664132"/>
    </source>
</evidence>
<comment type="caution">
    <text evidence="7">The sequence shown here is derived from an EMBL/GenBank/DDBJ whole genome shotgun (WGS) entry which is preliminary data.</text>
</comment>
<dbReference type="EMBL" id="JAFJYH010000456">
    <property type="protein sequence ID" value="KAG4411608.1"/>
    <property type="molecule type" value="Genomic_DNA"/>
</dbReference>
<evidence type="ECO:0000256" key="5">
    <source>
        <dbReference type="ARBA" id="ARBA00079990"/>
    </source>
</evidence>
<dbReference type="Gene3D" id="1.10.630.10">
    <property type="entry name" value="Cytochrome P450"/>
    <property type="match status" value="1"/>
</dbReference>
<gene>
    <name evidence="7" type="ORF">IFR04_015260</name>
</gene>
<organism evidence="7 8">
    <name type="scientific">Cadophora malorum</name>
    <dbReference type="NCBI Taxonomy" id="108018"/>
    <lineage>
        <taxon>Eukaryota</taxon>
        <taxon>Fungi</taxon>
        <taxon>Dikarya</taxon>
        <taxon>Ascomycota</taxon>
        <taxon>Pezizomycotina</taxon>
        <taxon>Leotiomycetes</taxon>
        <taxon>Helotiales</taxon>
        <taxon>Ploettnerulaceae</taxon>
        <taxon>Cadophora</taxon>
    </lineage>
</organism>
<dbReference type="InterPro" id="IPR050121">
    <property type="entry name" value="Cytochrome_P450_monoxygenase"/>
</dbReference>
<keyword evidence="8" id="KW-1185">Reference proteome</keyword>
<dbReference type="PANTHER" id="PTHR24305">
    <property type="entry name" value="CYTOCHROME P450"/>
    <property type="match status" value="1"/>
</dbReference>
<sequence>MTSLPKLIKPCSENPATVTASLAITFFVVFAVQTLRTWYRLRHVKGPFWAGFSKVWLIRAVSSGNMHWEFANVNKRYGSLARIGPNHLVTSDPNQMRRMLGVRSMYTRSEWYIGMKFDPSRENVESERNEERHNQLRTKMAAGYSGKELENMEQKIDQNVANLVTLIEKYLTTGSDFKPFDFGRKAQFFTLDVITHLAYGKAFGFLETDSDVYEYIKTMEETLPAAMLVTVLPWMNWLLQTKLVKRILPSEKDPIGFGKLLGIAKKTVGKRFGPNAEEMGNDMLDSFIRHGLTQDEAESETILQIIAGSDTTAVAVRIIFLHLMSNPRILSRFRAEFSRASISSPIRDSEARNLPYLQAIIKEGLRYWPPVVGLMAKEVPPAGDVINGMFIPGGTSIGYDAFGIFRDKEIFGEDADVFRPERWLKDSAEKIKELEQTLDLVFSFGKYQCLGRNVALMELNKVFVELFRRFDFAAVDPQKPVGTNVARGIFLIHNFWLTVTSLPEEI</sequence>
<dbReference type="PRINTS" id="PR00463">
    <property type="entry name" value="EP450I"/>
</dbReference>
<dbReference type="SUPFAM" id="SSF48264">
    <property type="entry name" value="Cytochrome P450"/>
    <property type="match status" value="1"/>
</dbReference>
<dbReference type="Pfam" id="PF00067">
    <property type="entry name" value="p450"/>
    <property type="match status" value="1"/>
</dbReference>
<name>A0A8H7T3A5_9HELO</name>
<evidence type="ECO:0000256" key="1">
    <source>
        <dbReference type="ARBA" id="ARBA00004972"/>
    </source>
</evidence>
<evidence type="ECO:0000256" key="6">
    <source>
        <dbReference type="PIRSR" id="PIRSR602401-1"/>
    </source>
</evidence>
<comment type="pathway">
    <text evidence="1">Hormone biosynthesis.</text>
</comment>
<evidence type="ECO:0000313" key="7">
    <source>
        <dbReference type="EMBL" id="KAG4411608.1"/>
    </source>
</evidence>
<dbReference type="GO" id="GO:0005506">
    <property type="term" value="F:iron ion binding"/>
    <property type="evidence" value="ECO:0007669"/>
    <property type="project" value="InterPro"/>
</dbReference>